<dbReference type="EMBL" id="FNOT01000010">
    <property type="protein sequence ID" value="SDY69441.1"/>
    <property type="molecule type" value="Genomic_DNA"/>
</dbReference>
<evidence type="ECO:0000313" key="1">
    <source>
        <dbReference type="EMBL" id="SDY69441.1"/>
    </source>
</evidence>
<dbReference type="Pfam" id="PF10604">
    <property type="entry name" value="Polyketide_cyc2"/>
    <property type="match status" value="1"/>
</dbReference>
<dbReference type="AlphaFoldDB" id="A0A1H3LYC8"/>
<organism evidence="1 2">
    <name type="scientific">Geodermatophilus africanus</name>
    <dbReference type="NCBI Taxonomy" id="1137993"/>
    <lineage>
        <taxon>Bacteria</taxon>
        <taxon>Bacillati</taxon>
        <taxon>Actinomycetota</taxon>
        <taxon>Actinomycetes</taxon>
        <taxon>Geodermatophilales</taxon>
        <taxon>Geodermatophilaceae</taxon>
        <taxon>Geodermatophilus</taxon>
    </lineage>
</organism>
<protein>
    <recommendedName>
        <fullName evidence="3">Polyketide cyclase / dehydrase and lipid transport</fullName>
    </recommendedName>
</protein>
<gene>
    <name evidence="1" type="ORF">SAMN05660209_03473</name>
</gene>
<dbReference type="InterPro" id="IPR023393">
    <property type="entry name" value="START-like_dom_sf"/>
</dbReference>
<accession>A0A1H3LYC8</accession>
<proteinExistence type="predicted"/>
<evidence type="ECO:0008006" key="3">
    <source>
        <dbReference type="Google" id="ProtNLM"/>
    </source>
</evidence>
<dbReference type="Gene3D" id="3.30.530.20">
    <property type="match status" value="1"/>
</dbReference>
<dbReference type="STRING" id="1137993.SAMN05660209_03473"/>
<dbReference type="InterPro" id="IPR019587">
    <property type="entry name" value="Polyketide_cyclase/dehydratase"/>
</dbReference>
<reference evidence="2" key="1">
    <citation type="submission" date="2016-10" db="EMBL/GenBank/DDBJ databases">
        <authorList>
            <person name="Varghese N."/>
            <person name="Submissions S."/>
        </authorList>
    </citation>
    <scope>NUCLEOTIDE SEQUENCE [LARGE SCALE GENOMIC DNA]</scope>
    <source>
        <strain evidence="2">DSM 45422</strain>
    </source>
</reference>
<dbReference type="RefSeq" id="WP_091158929.1">
    <property type="nucleotide sequence ID" value="NZ_FNOT01000010.1"/>
</dbReference>
<dbReference type="Proteomes" id="UP000198921">
    <property type="component" value="Unassembled WGS sequence"/>
</dbReference>
<dbReference type="CDD" id="cd07822">
    <property type="entry name" value="SRPBCC_4"/>
    <property type="match status" value="1"/>
</dbReference>
<dbReference type="PANTHER" id="PTHR36166">
    <property type="entry name" value="CHROMOSOME 9, WHOLE GENOME SHOTGUN SEQUENCE"/>
    <property type="match status" value="1"/>
</dbReference>
<evidence type="ECO:0000313" key="2">
    <source>
        <dbReference type="Proteomes" id="UP000198921"/>
    </source>
</evidence>
<dbReference type="SUPFAM" id="SSF55961">
    <property type="entry name" value="Bet v1-like"/>
    <property type="match status" value="1"/>
</dbReference>
<dbReference type="OrthoDB" id="9810827at2"/>
<name>A0A1H3LYC8_9ACTN</name>
<sequence length="150" mass="16625">MTKRLRTDVDIDATPERVWEVLTDLAAYPTWNPFIVRAEGAVEPGRRLTLTMKPLGGRATTLRPRLVEVDVPRRLRWRGTVGVPGLMDAEHSFTLEPRGSGTRLVHQEDFRGVLVPLLAAALDRKTLPAFLAMNEALKSRAEHAASHLGG</sequence>
<keyword evidence="2" id="KW-1185">Reference proteome</keyword>
<dbReference type="PANTHER" id="PTHR36166:SF1">
    <property type="entry name" value="SRPBCC DOMAIN-CONTAINING PROTEIN"/>
    <property type="match status" value="1"/>
</dbReference>